<reference evidence="1" key="2">
    <citation type="submission" date="2021-04" db="EMBL/GenBank/DDBJ databases">
        <authorList>
            <person name="Podell S."/>
        </authorList>
    </citation>
    <scope>NUCLEOTIDE SEQUENCE</scope>
    <source>
        <strain evidence="1">Hildebrandi</strain>
    </source>
</reference>
<keyword evidence="3" id="KW-1185">Reference proteome</keyword>
<dbReference type="AlphaFoldDB" id="A0A9K3KAF6"/>
<protein>
    <submittedName>
        <fullName evidence="1">Uncharacterized protein</fullName>
    </submittedName>
</protein>
<accession>A0A9K3KAF6</accession>
<dbReference type="OrthoDB" id="50664at2759"/>
<gene>
    <name evidence="2" type="ORF">IV203_023991</name>
    <name evidence="1" type="ORF">IV203_024488</name>
</gene>
<evidence type="ECO:0000313" key="3">
    <source>
        <dbReference type="Proteomes" id="UP000693970"/>
    </source>
</evidence>
<proteinExistence type="predicted"/>
<evidence type="ECO:0000313" key="2">
    <source>
        <dbReference type="EMBL" id="KAG7340448.1"/>
    </source>
</evidence>
<comment type="caution">
    <text evidence="1">The sequence shown here is derived from an EMBL/GenBank/DDBJ whole genome shotgun (WGS) entry which is preliminary data.</text>
</comment>
<reference evidence="1" key="1">
    <citation type="journal article" date="2021" name="Sci. Rep.">
        <title>Diploid genomic architecture of Nitzschia inconspicua, an elite biomass production diatom.</title>
        <authorList>
            <person name="Oliver A."/>
            <person name="Podell S."/>
            <person name="Pinowska A."/>
            <person name="Traller J.C."/>
            <person name="Smith S.R."/>
            <person name="McClure R."/>
            <person name="Beliaev A."/>
            <person name="Bohutskyi P."/>
            <person name="Hill E.A."/>
            <person name="Rabines A."/>
            <person name="Zheng H."/>
            <person name="Allen L.Z."/>
            <person name="Kuo A."/>
            <person name="Grigoriev I.V."/>
            <person name="Allen A.E."/>
            <person name="Hazlebeck D."/>
            <person name="Allen E.E."/>
        </authorList>
    </citation>
    <scope>NUCLEOTIDE SEQUENCE</scope>
    <source>
        <strain evidence="1">Hildebrandi</strain>
    </source>
</reference>
<dbReference type="Proteomes" id="UP000693970">
    <property type="component" value="Unassembled WGS sequence"/>
</dbReference>
<dbReference type="EMBL" id="JAGRRH010000037">
    <property type="protein sequence ID" value="KAG7339288.1"/>
    <property type="molecule type" value="Genomic_DNA"/>
</dbReference>
<name>A0A9K3KAF6_9STRA</name>
<evidence type="ECO:0000313" key="1">
    <source>
        <dbReference type="EMBL" id="KAG7339288.1"/>
    </source>
</evidence>
<sequence>MQASIDELCSLDEEVIADAKTFDIRHDEHSEKVSWKILPDNGYTKEDDYPMVAYPKEASFNVDIDFGEVDRYEDLKEIFFEHFFPDVVGHAQWINDFHSDPRSPMFTTIQNDNIIFHDPDNEDPDWIVKQCYLMMVAAATESEVGVENLWKRGPTGGRRDYPDFGQCLPRNWFVAFQCATGYMWSPKKYWYQEKHNKQWDIFVPAMDS</sequence>
<dbReference type="EMBL" id="JAGRRH010000027">
    <property type="protein sequence ID" value="KAG7340448.1"/>
    <property type="molecule type" value="Genomic_DNA"/>
</dbReference>
<organism evidence="1 3">
    <name type="scientific">Nitzschia inconspicua</name>
    <dbReference type="NCBI Taxonomy" id="303405"/>
    <lineage>
        <taxon>Eukaryota</taxon>
        <taxon>Sar</taxon>
        <taxon>Stramenopiles</taxon>
        <taxon>Ochrophyta</taxon>
        <taxon>Bacillariophyta</taxon>
        <taxon>Bacillariophyceae</taxon>
        <taxon>Bacillariophycidae</taxon>
        <taxon>Bacillariales</taxon>
        <taxon>Bacillariaceae</taxon>
        <taxon>Nitzschia</taxon>
    </lineage>
</organism>